<keyword evidence="3" id="KW-0507">mRNA processing</keyword>
<evidence type="ECO:0000313" key="10">
    <source>
        <dbReference type="EMBL" id="KAG6537215.1"/>
    </source>
</evidence>
<dbReference type="InterPro" id="IPR015174">
    <property type="entry name" value="MIF4G-like_typ-2"/>
</dbReference>
<keyword evidence="8" id="KW-0812">Transmembrane</keyword>
<evidence type="ECO:0000256" key="5">
    <source>
        <dbReference type="ARBA" id="ARBA00023242"/>
    </source>
</evidence>
<dbReference type="GO" id="GO:0006397">
    <property type="term" value="P:mRNA processing"/>
    <property type="evidence" value="ECO:0007669"/>
    <property type="project" value="UniProtKB-KW"/>
</dbReference>
<feature type="domain" description="MIF4G" evidence="9">
    <location>
        <begin position="53"/>
        <end position="272"/>
    </location>
</feature>
<accession>A0A8J5ILN8</accession>
<feature type="transmembrane region" description="Helical" evidence="8">
    <location>
        <begin position="75"/>
        <end position="94"/>
    </location>
</feature>
<gene>
    <name evidence="10" type="ORF">ZIOFF_002301</name>
</gene>
<comment type="similarity">
    <text evidence="2">Belongs to the NCBP1 family.</text>
</comment>
<evidence type="ECO:0000256" key="4">
    <source>
        <dbReference type="ARBA" id="ARBA00023187"/>
    </source>
</evidence>
<dbReference type="Gene3D" id="1.25.40.180">
    <property type="match status" value="6"/>
</dbReference>
<dbReference type="GO" id="GO:0000184">
    <property type="term" value="P:nuclear-transcribed mRNA catabolic process, nonsense-mediated decay"/>
    <property type="evidence" value="ECO:0007669"/>
    <property type="project" value="TreeGrafter"/>
</dbReference>
<dbReference type="PANTHER" id="PTHR12412">
    <property type="entry name" value="CAP BINDING PROTEIN"/>
    <property type="match status" value="1"/>
</dbReference>
<dbReference type="InterPro" id="IPR027159">
    <property type="entry name" value="CBP80"/>
</dbReference>
<keyword evidence="5" id="KW-0539">Nucleus</keyword>
<evidence type="ECO:0000256" key="8">
    <source>
        <dbReference type="SAM" id="Phobius"/>
    </source>
</evidence>
<evidence type="ECO:0000256" key="6">
    <source>
        <dbReference type="SAM" id="Coils"/>
    </source>
</evidence>
<dbReference type="Pfam" id="PF09090">
    <property type="entry name" value="MIF4G_like_2"/>
    <property type="match status" value="1"/>
</dbReference>
<feature type="coiled-coil region" evidence="6">
    <location>
        <begin position="1035"/>
        <end position="1062"/>
    </location>
</feature>
<dbReference type="Pfam" id="PF02854">
    <property type="entry name" value="MIF4G"/>
    <property type="match status" value="1"/>
</dbReference>
<evidence type="ECO:0000256" key="7">
    <source>
        <dbReference type="SAM" id="MobiDB-lite"/>
    </source>
</evidence>
<dbReference type="FunFam" id="1.25.40.180:FF:000029">
    <property type="entry name" value="Nuclear cap-binding protein"/>
    <property type="match status" value="1"/>
</dbReference>
<dbReference type="PANTHER" id="PTHR12412:SF2">
    <property type="entry name" value="NUCLEAR CAP-BINDING PROTEIN SUBUNIT 1"/>
    <property type="match status" value="1"/>
</dbReference>
<dbReference type="GO" id="GO:0000339">
    <property type="term" value="F:RNA cap binding"/>
    <property type="evidence" value="ECO:0007669"/>
    <property type="project" value="InterPro"/>
</dbReference>
<reference evidence="10 11" key="1">
    <citation type="submission" date="2020-08" db="EMBL/GenBank/DDBJ databases">
        <title>Plant Genome Project.</title>
        <authorList>
            <person name="Zhang R.-G."/>
        </authorList>
    </citation>
    <scope>NUCLEOTIDE SEQUENCE [LARGE SCALE GENOMIC DNA]</scope>
    <source>
        <tissue evidence="10">Rhizome</tissue>
    </source>
</reference>
<dbReference type="GO" id="GO:0006406">
    <property type="term" value="P:mRNA export from nucleus"/>
    <property type="evidence" value="ECO:0007669"/>
    <property type="project" value="InterPro"/>
</dbReference>
<keyword evidence="8" id="KW-0472">Membrane</keyword>
<evidence type="ECO:0000259" key="9">
    <source>
        <dbReference type="SMART" id="SM00543"/>
    </source>
</evidence>
<dbReference type="EMBL" id="JACMSC010000001">
    <property type="protein sequence ID" value="KAG6537215.1"/>
    <property type="molecule type" value="Genomic_DNA"/>
</dbReference>
<evidence type="ECO:0000256" key="3">
    <source>
        <dbReference type="ARBA" id="ARBA00022664"/>
    </source>
</evidence>
<feature type="region of interest" description="Disordered" evidence="7">
    <location>
        <begin position="1172"/>
        <end position="1195"/>
    </location>
</feature>
<dbReference type="InterPro" id="IPR003890">
    <property type="entry name" value="MIF4G-like_typ-3"/>
</dbReference>
<dbReference type="GO" id="GO:0003729">
    <property type="term" value="F:mRNA binding"/>
    <property type="evidence" value="ECO:0007669"/>
    <property type="project" value="TreeGrafter"/>
</dbReference>
<keyword evidence="6" id="KW-0175">Coiled coil</keyword>
<dbReference type="InterPro" id="IPR015172">
    <property type="entry name" value="MIF4G-like_typ-1"/>
</dbReference>
<feature type="compositionally biased region" description="Basic and acidic residues" evidence="7">
    <location>
        <begin position="1178"/>
        <end position="1195"/>
    </location>
</feature>
<evidence type="ECO:0000256" key="1">
    <source>
        <dbReference type="ARBA" id="ARBA00004123"/>
    </source>
</evidence>
<proteinExistence type="inferred from homology"/>
<keyword evidence="8" id="KW-1133">Transmembrane helix</keyword>
<sequence length="1262" mass="145217">MSSWRALLLRVGDKCPEYGGSVDYKDHIVGILERWYSGSALLWLDTVLGQILCRVFQKHVTVCSRENLITLKMKYLSCVVLLTWISWILLQLLLQCAEQLPHKIPFYSVLVGLINLENEDFGKDVVDAIHSKLQDALLSENCDKIRISLRFLTALDLPGSISSVIEVFETLLSSALLTIDEEAGNLSWQPCADFYVTCILSSLPWGGTELIELEVSPQTATLVSLEMHVTMDHGRTGLGVITVKSEAISKNNAGNSMESLSIGSLLAKRQRHIMPFDDVDVIKVYACLEMMFLRHQTPGFLSAKQVPEEFDRVIVQIQSYLLVRKRSYDNSFTAFENDGDKSVTEKDFLEDLWDRIQALSSNGWKVDSVPRPHLSFEEQLVTGKSYSLPHISCPKQSATSQSTISREKDNYEVKLKYPQRLRRLHIFPSSKTEHIQPIDRFIVEEYLLDVLLFFNGCRKECASYMASLPVSFRYEYLMAETIFSQLMFLPQPPFRPIYYTLVIIDLCKALPGAFPAVVAGAVRALFDRIADLDMECRTRLILWFSHHLSNFQYFWPWEEWAHVKDLPRWAPQRVFVQEVLEREVRLSYWDKIKQSIENASALEELLPPKSGPNFKYNSEDDQGYALSRELRIMIRGRKTAREISPWVEENIIKVHGPKFALEVVIQTLLDIGSKSFTHLITVLERYGQVITKLCATQDMQVLLIDEVSSYWKNSTQMTAIAIDRMMGYRLICNLAIINWVFSLPNIEQFHVSDRPWELMFLPQPPFRPIYYTLVIIDLCKALPGAFPAVVAGAVRALFDRIADLDMECRTRLILWFSHHLSNFQYFWPWEEWAHVKDLPRWAPQRVFVQEVLEREVRLSYWDKIKQSIENASALEELLPPKSGPNFKYNSEDDQGYALSRELRIMIRGRKTAREISPWVEENIIKVHGPKFALEVVIQTLLDIGSKSFTHLITVLERYGQVITKLCATQDMQVLLIDEVSSYWKNSTQMTAIAIDRMMGYRLICNLAIINWVFSLPNIEQFHVSDRPWEVLRNAINKTYNRITDLRKEIQTLEKGVSVAEETASKALKEFEAADARLEVVDGQPVQAEKPGRLKRLKGYAEKAKEEEVSVRESLEAKEALFARALEENKILFVSLYKSFTNVLMERLPPVSDNGDLPKLRPEKIDAMSVDLEEPPSMEVDHDNGQKDESENNGERVTHNYDIKEQDQWCLCTLGYLKAISRQYATEIWPHIETLEAEIFSEDTHPLIKKAVLSGLCRKMVEL</sequence>
<keyword evidence="11" id="KW-1185">Reference proteome</keyword>
<dbReference type="SUPFAM" id="SSF48371">
    <property type="entry name" value="ARM repeat"/>
    <property type="match status" value="6"/>
</dbReference>
<evidence type="ECO:0000313" key="11">
    <source>
        <dbReference type="Proteomes" id="UP000734854"/>
    </source>
</evidence>
<comment type="caution">
    <text evidence="10">The sequence shown here is derived from an EMBL/GenBank/DDBJ whole genome shotgun (WGS) entry which is preliminary data.</text>
</comment>
<dbReference type="Proteomes" id="UP000734854">
    <property type="component" value="Unassembled WGS sequence"/>
</dbReference>
<protein>
    <recommendedName>
        <fullName evidence="9">MIF4G domain-containing protein</fullName>
    </recommendedName>
</protein>
<organism evidence="10 11">
    <name type="scientific">Zingiber officinale</name>
    <name type="common">Ginger</name>
    <name type="synonym">Amomum zingiber</name>
    <dbReference type="NCBI Taxonomy" id="94328"/>
    <lineage>
        <taxon>Eukaryota</taxon>
        <taxon>Viridiplantae</taxon>
        <taxon>Streptophyta</taxon>
        <taxon>Embryophyta</taxon>
        <taxon>Tracheophyta</taxon>
        <taxon>Spermatophyta</taxon>
        <taxon>Magnoliopsida</taxon>
        <taxon>Liliopsida</taxon>
        <taxon>Zingiberales</taxon>
        <taxon>Zingiberaceae</taxon>
        <taxon>Zingiber</taxon>
    </lineage>
</organism>
<dbReference type="AlphaFoldDB" id="A0A8J5ILN8"/>
<dbReference type="GO" id="GO:0005846">
    <property type="term" value="C:nuclear cap binding complex"/>
    <property type="evidence" value="ECO:0007669"/>
    <property type="project" value="InterPro"/>
</dbReference>
<name>A0A8J5ILN8_ZINOF</name>
<dbReference type="InterPro" id="IPR016024">
    <property type="entry name" value="ARM-type_fold"/>
</dbReference>
<dbReference type="GO" id="GO:0008380">
    <property type="term" value="P:RNA splicing"/>
    <property type="evidence" value="ECO:0007669"/>
    <property type="project" value="UniProtKB-KW"/>
</dbReference>
<dbReference type="Pfam" id="PF09088">
    <property type="entry name" value="MIF4G_like"/>
    <property type="match status" value="2"/>
</dbReference>
<keyword evidence="4" id="KW-0508">mRNA splicing</keyword>
<comment type="subcellular location">
    <subcellularLocation>
        <location evidence="1">Nucleus</location>
    </subcellularLocation>
</comment>
<dbReference type="SMART" id="SM00543">
    <property type="entry name" value="MIF4G"/>
    <property type="match status" value="1"/>
</dbReference>
<evidence type="ECO:0000256" key="2">
    <source>
        <dbReference type="ARBA" id="ARBA00007413"/>
    </source>
</evidence>
<dbReference type="GO" id="GO:0005634">
    <property type="term" value="C:nucleus"/>
    <property type="evidence" value="ECO:0007669"/>
    <property type="project" value="UniProtKB-SubCell"/>
</dbReference>